<reference evidence="2" key="1">
    <citation type="submission" date="2010-05" db="EMBL/GenBank/DDBJ databases">
        <title>The complete genome of Truepera radiovictris DSM 17093.</title>
        <authorList>
            <consortium name="US DOE Joint Genome Institute (JGI-PGF)"/>
            <person name="Lucas S."/>
            <person name="Copeland A."/>
            <person name="Lapidus A."/>
            <person name="Glavina del Rio T."/>
            <person name="Dalin E."/>
            <person name="Tice H."/>
            <person name="Bruce D."/>
            <person name="Goodwin L."/>
            <person name="Pitluck S."/>
            <person name="Kyrpides N."/>
            <person name="Mavromatis K."/>
            <person name="Ovchinnikova G."/>
            <person name="Munk A.C."/>
            <person name="Detter J.C."/>
            <person name="Han C."/>
            <person name="Tapia R."/>
            <person name="Land M."/>
            <person name="Hauser L."/>
            <person name="Markowitz V."/>
            <person name="Cheng J.-F."/>
            <person name="Hugenholtz P."/>
            <person name="Woyke T."/>
            <person name="Wu D."/>
            <person name="Tindall B."/>
            <person name="Pomrenke H.G."/>
            <person name="Brambilla E."/>
            <person name="Klenk H.-P."/>
            <person name="Eisen J.A."/>
        </authorList>
    </citation>
    <scope>NUCLEOTIDE SEQUENCE [LARGE SCALE GENOMIC DNA]</scope>
    <source>
        <strain evidence="2">DSM 17093 / CIP 108686 / LMG 22925 / RQ-24</strain>
    </source>
</reference>
<dbReference type="AlphaFoldDB" id="D7CR69"/>
<accession>D7CR69</accession>
<evidence type="ECO:0000313" key="1">
    <source>
        <dbReference type="EMBL" id="ADI15157.1"/>
    </source>
</evidence>
<protein>
    <submittedName>
        <fullName evidence="1">Uncharacterized protein</fullName>
    </submittedName>
</protein>
<keyword evidence="2" id="KW-1185">Reference proteome</keyword>
<gene>
    <name evidence="1" type="ordered locus">Trad_2043</name>
</gene>
<reference evidence="1 2" key="2">
    <citation type="journal article" date="2011" name="Stand. Genomic Sci.">
        <title>Complete genome sequence of Truepera radiovictrix type strain (RQ-24).</title>
        <authorList>
            <person name="Ivanova N."/>
            <person name="Rohde C."/>
            <person name="Munk C."/>
            <person name="Nolan M."/>
            <person name="Lucas S."/>
            <person name="Del Rio T.G."/>
            <person name="Tice H."/>
            <person name="Deshpande S."/>
            <person name="Cheng J.F."/>
            <person name="Tapia R."/>
            <person name="Han C."/>
            <person name="Goodwin L."/>
            <person name="Pitluck S."/>
            <person name="Liolios K."/>
            <person name="Mavromatis K."/>
            <person name="Mikhailova N."/>
            <person name="Pati A."/>
            <person name="Chen A."/>
            <person name="Palaniappan K."/>
            <person name="Land M."/>
            <person name="Hauser L."/>
            <person name="Chang Y.J."/>
            <person name="Jeffries C.D."/>
            <person name="Brambilla E."/>
            <person name="Rohde M."/>
            <person name="Goker M."/>
            <person name="Tindall B.J."/>
            <person name="Woyke T."/>
            <person name="Bristow J."/>
            <person name="Eisen J.A."/>
            <person name="Markowitz V."/>
            <person name="Hugenholtz P."/>
            <person name="Kyrpides N.C."/>
            <person name="Klenk H.P."/>
            <person name="Lapidus A."/>
        </authorList>
    </citation>
    <scope>NUCLEOTIDE SEQUENCE [LARGE SCALE GENOMIC DNA]</scope>
    <source>
        <strain evidence="2">DSM 17093 / CIP 108686 / LMG 22925 / RQ-24</strain>
    </source>
</reference>
<dbReference type="Proteomes" id="UP000000379">
    <property type="component" value="Chromosome"/>
</dbReference>
<sequence length="61" mass="6328">MRAAARLLDRELDDAALAVDAEGTVSRTAALRALRTLGVDGAHLSDPPTWGELCGAVAQVL</sequence>
<dbReference type="KEGG" id="tra:Trad_2043"/>
<evidence type="ECO:0000313" key="2">
    <source>
        <dbReference type="Proteomes" id="UP000000379"/>
    </source>
</evidence>
<dbReference type="EMBL" id="CP002049">
    <property type="protein sequence ID" value="ADI15157.1"/>
    <property type="molecule type" value="Genomic_DNA"/>
</dbReference>
<dbReference type="RefSeq" id="WP_013178522.1">
    <property type="nucleotide sequence ID" value="NC_014221.1"/>
</dbReference>
<dbReference type="HOGENOM" id="CLU_2921450_0_0_0"/>
<proteinExistence type="predicted"/>
<name>D7CR69_TRURR</name>
<organism evidence="1 2">
    <name type="scientific">Truepera radiovictrix (strain DSM 17093 / CIP 108686 / LMG 22925 / RQ-24)</name>
    <dbReference type="NCBI Taxonomy" id="649638"/>
    <lineage>
        <taxon>Bacteria</taxon>
        <taxon>Thermotogati</taxon>
        <taxon>Deinococcota</taxon>
        <taxon>Deinococci</taxon>
        <taxon>Trueperales</taxon>
        <taxon>Trueperaceae</taxon>
        <taxon>Truepera</taxon>
    </lineage>
</organism>
<dbReference type="STRING" id="649638.Trad_2043"/>